<proteinExistence type="predicted"/>
<accession>A0A6G1DDN4</accession>
<name>A0A6G1DDN4_9ORYZ</name>
<evidence type="ECO:0000256" key="1">
    <source>
        <dbReference type="SAM" id="MobiDB-lite"/>
    </source>
</evidence>
<gene>
    <name evidence="2" type="ORF">E2562_003039</name>
</gene>
<keyword evidence="3" id="KW-1185">Reference proteome</keyword>
<comment type="caution">
    <text evidence="2">The sequence shown here is derived from an EMBL/GenBank/DDBJ whole genome shotgun (WGS) entry which is preliminary data.</text>
</comment>
<evidence type="ECO:0000313" key="2">
    <source>
        <dbReference type="EMBL" id="KAF0910607.1"/>
    </source>
</evidence>
<reference evidence="2 3" key="1">
    <citation type="submission" date="2019-11" db="EMBL/GenBank/DDBJ databases">
        <title>Whole genome sequence of Oryza granulata.</title>
        <authorList>
            <person name="Li W."/>
        </authorList>
    </citation>
    <scope>NUCLEOTIDE SEQUENCE [LARGE SCALE GENOMIC DNA]</scope>
    <source>
        <strain evidence="3">cv. Menghai</strain>
        <tissue evidence="2">Leaf</tissue>
    </source>
</reference>
<evidence type="ECO:0000313" key="3">
    <source>
        <dbReference type="Proteomes" id="UP000479710"/>
    </source>
</evidence>
<organism evidence="2 3">
    <name type="scientific">Oryza meyeriana var. granulata</name>
    <dbReference type="NCBI Taxonomy" id="110450"/>
    <lineage>
        <taxon>Eukaryota</taxon>
        <taxon>Viridiplantae</taxon>
        <taxon>Streptophyta</taxon>
        <taxon>Embryophyta</taxon>
        <taxon>Tracheophyta</taxon>
        <taxon>Spermatophyta</taxon>
        <taxon>Magnoliopsida</taxon>
        <taxon>Liliopsida</taxon>
        <taxon>Poales</taxon>
        <taxon>Poaceae</taxon>
        <taxon>BOP clade</taxon>
        <taxon>Oryzoideae</taxon>
        <taxon>Oryzeae</taxon>
        <taxon>Oryzinae</taxon>
        <taxon>Oryza</taxon>
        <taxon>Oryza meyeriana</taxon>
    </lineage>
</organism>
<dbReference type="EMBL" id="SPHZ02000006">
    <property type="protein sequence ID" value="KAF0910607.1"/>
    <property type="molecule type" value="Genomic_DNA"/>
</dbReference>
<sequence length="64" mass="7084">MASASTTPWPLAQHWQRDHRRRRSGGSPHVVGCYPPRADECARTAVAATASECWLLVWIGLKLA</sequence>
<dbReference type="AlphaFoldDB" id="A0A6G1DDN4"/>
<dbReference type="Proteomes" id="UP000479710">
    <property type="component" value="Unassembled WGS sequence"/>
</dbReference>
<protein>
    <submittedName>
        <fullName evidence="2">Uncharacterized protein</fullName>
    </submittedName>
</protein>
<feature type="region of interest" description="Disordered" evidence="1">
    <location>
        <begin position="1"/>
        <end position="30"/>
    </location>
</feature>